<dbReference type="AlphaFoldDB" id="A0A0N4TCF7"/>
<evidence type="ECO:0000313" key="3">
    <source>
        <dbReference type="WBParaSite" id="BPAG_0000589501-mRNA-1"/>
    </source>
</evidence>
<reference evidence="3" key="1">
    <citation type="submission" date="2017-02" db="UniProtKB">
        <authorList>
            <consortium name="WormBaseParasite"/>
        </authorList>
    </citation>
    <scope>IDENTIFICATION</scope>
</reference>
<accession>A0A0N4TCF7</accession>
<name>A0A0N4TCF7_BRUPA</name>
<gene>
    <name evidence="1" type="ORF">BPAG_LOCUS5859</name>
</gene>
<keyword evidence="2" id="KW-1185">Reference proteome</keyword>
<reference evidence="1 2" key="2">
    <citation type="submission" date="2018-11" db="EMBL/GenBank/DDBJ databases">
        <authorList>
            <consortium name="Pathogen Informatics"/>
        </authorList>
    </citation>
    <scope>NUCLEOTIDE SEQUENCE [LARGE SCALE GENOMIC DNA]</scope>
</reference>
<organism evidence="3">
    <name type="scientific">Brugia pahangi</name>
    <name type="common">Filarial nematode worm</name>
    <dbReference type="NCBI Taxonomy" id="6280"/>
    <lineage>
        <taxon>Eukaryota</taxon>
        <taxon>Metazoa</taxon>
        <taxon>Ecdysozoa</taxon>
        <taxon>Nematoda</taxon>
        <taxon>Chromadorea</taxon>
        <taxon>Rhabditida</taxon>
        <taxon>Spirurina</taxon>
        <taxon>Spiruromorpha</taxon>
        <taxon>Filarioidea</taxon>
        <taxon>Onchocercidae</taxon>
        <taxon>Brugia</taxon>
    </lineage>
</organism>
<dbReference type="Proteomes" id="UP000278627">
    <property type="component" value="Unassembled WGS sequence"/>
</dbReference>
<sequence length="346" mass="40065">MSLLLMNIFHPQQSSLLHTQSNHPLHFTYQLSSSRNITSKFVAKISKKAHEASNIRTNLRHKLESHDISKRSKRFGICNIWKRKFSSSLNENDIIKFDTVNILLQNSIATAMLPIMILQHFSERNMMTNNCNKVSNDYRNYNHNHHHAINESISSCLNDGSKIDVATETKPGLFIVQNATTNSLFSKSYHLSMNNTATCRLSSDATTNLTSAESLNETFEAVLESLRRSLKKHRPRNTSFERTLLTQGFSVAVKKFNPLHAYKKLSLKRFKDERNFVEQKLNTFIRISDLGLGRKFIKVSDLKCCNYFYQLHIIHECRLMGLQRPKKKPLHEYYNDDDAELEGYSF</sequence>
<proteinExistence type="predicted"/>
<dbReference type="STRING" id="6280.A0A0N4TCF7"/>
<protein>
    <submittedName>
        <fullName evidence="1 3">Uncharacterized protein</fullName>
    </submittedName>
</protein>
<evidence type="ECO:0000313" key="2">
    <source>
        <dbReference type="Proteomes" id="UP000278627"/>
    </source>
</evidence>
<dbReference type="EMBL" id="UZAD01004642">
    <property type="protein sequence ID" value="VDN87045.1"/>
    <property type="molecule type" value="Genomic_DNA"/>
</dbReference>
<evidence type="ECO:0000313" key="1">
    <source>
        <dbReference type="EMBL" id="VDN87045.1"/>
    </source>
</evidence>
<dbReference type="WBParaSite" id="BPAG_0000589501-mRNA-1">
    <property type="protein sequence ID" value="BPAG_0000589501-mRNA-1"/>
    <property type="gene ID" value="BPAG_0000589501"/>
</dbReference>